<reference evidence="1 2" key="1">
    <citation type="journal article" date="2021" name="BMC Genomics">
        <title>Datura genome reveals duplications of psychoactive alkaloid biosynthetic genes and high mutation rate following tissue culture.</title>
        <authorList>
            <person name="Rajewski A."/>
            <person name="Carter-House D."/>
            <person name="Stajich J."/>
            <person name="Litt A."/>
        </authorList>
    </citation>
    <scope>NUCLEOTIDE SEQUENCE [LARGE SCALE GENOMIC DNA]</scope>
    <source>
        <strain evidence="1">AR-01</strain>
    </source>
</reference>
<accession>A0ABS8WM59</accession>
<evidence type="ECO:0000313" key="1">
    <source>
        <dbReference type="EMBL" id="MCE3051174.1"/>
    </source>
</evidence>
<gene>
    <name evidence="1" type="ORF">HAX54_049040</name>
</gene>
<protein>
    <submittedName>
        <fullName evidence="1">Uncharacterized protein</fullName>
    </submittedName>
</protein>
<feature type="non-terminal residue" evidence="1">
    <location>
        <position position="1"/>
    </location>
</feature>
<dbReference type="EMBL" id="JACEIK010008227">
    <property type="protein sequence ID" value="MCE3051174.1"/>
    <property type="molecule type" value="Genomic_DNA"/>
</dbReference>
<organism evidence="1 2">
    <name type="scientific">Datura stramonium</name>
    <name type="common">Jimsonweed</name>
    <name type="synonym">Common thornapple</name>
    <dbReference type="NCBI Taxonomy" id="4076"/>
    <lineage>
        <taxon>Eukaryota</taxon>
        <taxon>Viridiplantae</taxon>
        <taxon>Streptophyta</taxon>
        <taxon>Embryophyta</taxon>
        <taxon>Tracheophyta</taxon>
        <taxon>Spermatophyta</taxon>
        <taxon>Magnoliopsida</taxon>
        <taxon>eudicotyledons</taxon>
        <taxon>Gunneridae</taxon>
        <taxon>Pentapetalae</taxon>
        <taxon>asterids</taxon>
        <taxon>lamiids</taxon>
        <taxon>Solanales</taxon>
        <taxon>Solanaceae</taxon>
        <taxon>Solanoideae</taxon>
        <taxon>Datureae</taxon>
        <taxon>Datura</taxon>
    </lineage>
</organism>
<evidence type="ECO:0000313" key="2">
    <source>
        <dbReference type="Proteomes" id="UP000823775"/>
    </source>
</evidence>
<dbReference type="Proteomes" id="UP000823775">
    <property type="component" value="Unassembled WGS sequence"/>
</dbReference>
<name>A0ABS8WM59_DATST</name>
<sequence length="78" mass="8698">LSNGNIQDFVQNMVNSAKDFYIIRHEKLGGPRDKRSCTSGTYNGISLGDRGFSRRSFHPQSSRLVNTVIQAFEEGSFG</sequence>
<comment type="caution">
    <text evidence="1">The sequence shown here is derived from an EMBL/GenBank/DDBJ whole genome shotgun (WGS) entry which is preliminary data.</text>
</comment>
<proteinExistence type="predicted"/>
<keyword evidence="2" id="KW-1185">Reference proteome</keyword>